<keyword evidence="2" id="KW-1185">Reference proteome</keyword>
<dbReference type="RefSeq" id="WP_124086409.1">
    <property type="nucleotide sequence ID" value="NZ_UXAW01000063.1"/>
</dbReference>
<gene>
    <name evidence="1" type="ORF">XINFAN_01949</name>
</gene>
<proteinExistence type="predicted"/>
<protein>
    <submittedName>
        <fullName evidence="1">Uncharacterized protein</fullName>
    </submittedName>
</protein>
<evidence type="ECO:0000313" key="2">
    <source>
        <dbReference type="Proteomes" id="UP000277498"/>
    </source>
</evidence>
<accession>A0A3P5XJZ0</accession>
<name>A0A3P5XJZ0_9RHOB</name>
<reference evidence="1 2" key="1">
    <citation type="submission" date="2018-11" db="EMBL/GenBank/DDBJ databases">
        <authorList>
            <person name="Criscuolo A."/>
        </authorList>
    </citation>
    <scope>NUCLEOTIDE SEQUENCE [LARGE SCALE GENOMIC DNA]</scope>
    <source>
        <strain evidence="1">ACIP111625</strain>
    </source>
</reference>
<dbReference type="EMBL" id="UXAW01000063">
    <property type="protein sequence ID" value="VDC27961.1"/>
    <property type="molecule type" value="Genomic_DNA"/>
</dbReference>
<dbReference type="Proteomes" id="UP000277498">
    <property type="component" value="Unassembled WGS sequence"/>
</dbReference>
<organism evidence="1 2">
    <name type="scientific">Pseudogemmobacter humi</name>
    <dbReference type="NCBI Taxonomy" id="2483812"/>
    <lineage>
        <taxon>Bacteria</taxon>
        <taxon>Pseudomonadati</taxon>
        <taxon>Pseudomonadota</taxon>
        <taxon>Alphaproteobacteria</taxon>
        <taxon>Rhodobacterales</taxon>
        <taxon>Paracoccaceae</taxon>
        <taxon>Pseudogemmobacter</taxon>
    </lineage>
</organism>
<sequence>MIAAASRWEQARDGKRHLDVVILPPWLTQNNLAEVQTIMFDKVDRPELLEMAQANVNPALAIFREAGADNYVTAAENTLAEIEKRLKLNRIEPAEG</sequence>
<dbReference type="AlphaFoldDB" id="A0A3P5XJZ0"/>
<evidence type="ECO:0000313" key="1">
    <source>
        <dbReference type="EMBL" id="VDC27961.1"/>
    </source>
</evidence>